<feature type="compositionally biased region" description="Basic residues" evidence="1">
    <location>
        <begin position="196"/>
        <end position="206"/>
    </location>
</feature>
<dbReference type="InterPro" id="IPR052675">
    <property type="entry name" value="ZnF_transloc-Spindlin_int"/>
</dbReference>
<dbReference type="EMBL" id="JAROKS010000014">
    <property type="protein sequence ID" value="KAK1796935.1"/>
    <property type="molecule type" value="Genomic_DNA"/>
</dbReference>
<evidence type="ECO:0000256" key="1">
    <source>
        <dbReference type="SAM" id="MobiDB-lite"/>
    </source>
</evidence>
<evidence type="ECO:0000313" key="3">
    <source>
        <dbReference type="EMBL" id="KAK1796935.1"/>
    </source>
</evidence>
<keyword evidence="4" id="KW-1185">Reference proteome</keyword>
<dbReference type="InterPro" id="IPR040647">
    <property type="entry name" value="SPIN-DOC_Znf-C2H2"/>
</dbReference>
<dbReference type="AlphaFoldDB" id="A0AAD9DVH3"/>
<comment type="caution">
    <text evidence="3">The sequence shown here is derived from an EMBL/GenBank/DDBJ whole genome shotgun (WGS) entry which is preliminary data.</text>
</comment>
<dbReference type="Proteomes" id="UP001239994">
    <property type="component" value="Unassembled WGS sequence"/>
</dbReference>
<accession>A0AAD9DVH3</accession>
<gene>
    <name evidence="3" type="ORF">P4O66_000900</name>
</gene>
<feature type="domain" description="SPIN-DOC-like zinc-finger" evidence="2">
    <location>
        <begin position="354"/>
        <end position="415"/>
    </location>
</feature>
<feature type="region of interest" description="Disordered" evidence="1">
    <location>
        <begin position="451"/>
        <end position="473"/>
    </location>
</feature>
<dbReference type="PANTHER" id="PTHR34589">
    <property type="entry name" value="SIMILAR TO RIKEN CDNA 2700081O15"/>
    <property type="match status" value="1"/>
</dbReference>
<reference evidence="3" key="1">
    <citation type="submission" date="2023-03" db="EMBL/GenBank/DDBJ databases">
        <title>Electrophorus voltai genome.</title>
        <authorList>
            <person name="Bian C."/>
        </authorList>
    </citation>
    <scope>NUCLEOTIDE SEQUENCE</scope>
    <source>
        <strain evidence="3">CB-2022</strain>
        <tissue evidence="3">Muscle</tissue>
    </source>
</reference>
<proteinExistence type="predicted"/>
<feature type="compositionally biased region" description="Basic and acidic residues" evidence="1">
    <location>
        <begin position="186"/>
        <end position="195"/>
    </location>
</feature>
<feature type="region of interest" description="Disordered" evidence="1">
    <location>
        <begin position="148"/>
        <end position="233"/>
    </location>
</feature>
<sequence>MAEIGDSQATTLLVVASMKKLLEESLSSVVDSNTFSMGEEVLQSCKTEKRPCHQEETDKDISLIHSPLCVEVERDFSGDTKPAFEIKQSPVLCLPPPQAQVPDFSAQSPVLLHMDSSVLLPSAGTAPAESSCFGQGSEGERAKLSMAAGTRPLQRRTQGCRGETTGPLQCHPPQARGGQQLNESSELQRKREYWRLMKRQQRARKAKEKERSKDTMLHKQPSQSVKRKCDNSHTYQPAVARSVSHTRFDSCAIPATVTSAPSHLVLSSTTSATQQSSNGGRQLFLEAEQAKRISTEAPQVKQWQLQVQGGAPTPPPRPNAVTFTQMNRAKFPEEAELCFSPADDCSDEPVSEVKWRSAYLMDYDPVHQLLVCMVCGQQQYALSVEGARAHIEEAHPGTLALDERERQRILAAWDEQVAVRERFFSSQLWQHGCSLKGKSEEPTAEVEVILDPDDLKQAKKNKNNPNPPSGLCC</sequence>
<organism evidence="3 4">
    <name type="scientific">Electrophorus voltai</name>
    <dbReference type="NCBI Taxonomy" id="2609070"/>
    <lineage>
        <taxon>Eukaryota</taxon>
        <taxon>Metazoa</taxon>
        <taxon>Chordata</taxon>
        <taxon>Craniata</taxon>
        <taxon>Vertebrata</taxon>
        <taxon>Euteleostomi</taxon>
        <taxon>Actinopterygii</taxon>
        <taxon>Neopterygii</taxon>
        <taxon>Teleostei</taxon>
        <taxon>Ostariophysi</taxon>
        <taxon>Gymnotiformes</taxon>
        <taxon>Gymnotoidei</taxon>
        <taxon>Gymnotidae</taxon>
        <taxon>Electrophorus</taxon>
    </lineage>
</organism>
<evidence type="ECO:0000259" key="2">
    <source>
        <dbReference type="Pfam" id="PF18658"/>
    </source>
</evidence>
<name>A0AAD9DVH3_9TELE</name>
<dbReference type="GO" id="GO:0045892">
    <property type="term" value="P:negative regulation of DNA-templated transcription"/>
    <property type="evidence" value="ECO:0007669"/>
    <property type="project" value="TreeGrafter"/>
</dbReference>
<dbReference type="Pfam" id="PF18658">
    <property type="entry name" value="zf-C2H2_12"/>
    <property type="match status" value="1"/>
</dbReference>
<dbReference type="PANTHER" id="PTHR34589:SF2">
    <property type="entry name" value="ZINC FINGER TRANSLOCATION-ASSOCIATED PROTEIN"/>
    <property type="match status" value="1"/>
</dbReference>
<feature type="compositionally biased region" description="Basic and acidic residues" evidence="1">
    <location>
        <begin position="207"/>
        <end position="217"/>
    </location>
</feature>
<evidence type="ECO:0000313" key="4">
    <source>
        <dbReference type="Proteomes" id="UP001239994"/>
    </source>
</evidence>
<protein>
    <recommendedName>
        <fullName evidence="2">SPIN-DOC-like zinc-finger domain-containing protein</fullName>
    </recommendedName>
</protein>